<organism evidence="1 2">
    <name type="scientific">Sporolactobacillus putidus</name>
    <dbReference type="NCBI Taxonomy" id="492735"/>
    <lineage>
        <taxon>Bacteria</taxon>
        <taxon>Bacillati</taxon>
        <taxon>Bacillota</taxon>
        <taxon>Bacilli</taxon>
        <taxon>Bacillales</taxon>
        <taxon>Sporolactobacillaceae</taxon>
        <taxon>Sporolactobacillus</taxon>
    </lineage>
</organism>
<dbReference type="Pfam" id="PF11079">
    <property type="entry name" value="YqhG"/>
    <property type="match status" value="1"/>
</dbReference>
<evidence type="ECO:0000313" key="1">
    <source>
        <dbReference type="EMBL" id="GGL55331.1"/>
    </source>
</evidence>
<evidence type="ECO:0008006" key="3">
    <source>
        <dbReference type="Google" id="ProtNLM"/>
    </source>
</evidence>
<accession>A0A917S3G9</accession>
<reference evidence="1" key="1">
    <citation type="journal article" date="2014" name="Int. J. Syst. Evol. Microbiol.">
        <title>Complete genome sequence of Corynebacterium casei LMG S-19264T (=DSM 44701T), isolated from a smear-ripened cheese.</title>
        <authorList>
            <consortium name="US DOE Joint Genome Institute (JGI-PGF)"/>
            <person name="Walter F."/>
            <person name="Albersmeier A."/>
            <person name="Kalinowski J."/>
            <person name="Ruckert C."/>
        </authorList>
    </citation>
    <scope>NUCLEOTIDE SEQUENCE</scope>
    <source>
        <strain evidence="1">JCM 15325</strain>
    </source>
</reference>
<proteinExistence type="predicted"/>
<gene>
    <name evidence="1" type="ORF">GCM10007968_19330</name>
</gene>
<dbReference type="Proteomes" id="UP000654670">
    <property type="component" value="Unassembled WGS sequence"/>
</dbReference>
<protein>
    <recommendedName>
        <fullName evidence="3">YqhG</fullName>
    </recommendedName>
</protein>
<evidence type="ECO:0000313" key="2">
    <source>
        <dbReference type="Proteomes" id="UP000654670"/>
    </source>
</evidence>
<dbReference type="InterPro" id="IPR024562">
    <property type="entry name" value="YqhG"/>
</dbReference>
<dbReference type="EMBL" id="BMOK01000007">
    <property type="protein sequence ID" value="GGL55331.1"/>
    <property type="molecule type" value="Genomic_DNA"/>
</dbReference>
<keyword evidence="2" id="KW-1185">Reference proteome</keyword>
<comment type="caution">
    <text evidence="1">The sequence shown here is derived from an EMBL/GenBank/DDBJ whole genome shotgun (WGS) entry which is preliminary data.</text>
</comment>
<dbReference type="RefSeq" id="WP_188802901.1">
    <property type="nucleotide sequence ID" value="NZ_BMOK01000007.1"/>
</dbReference>
<name>A0A917S3G9_9BACL</name>
<reference evidence="1" key="2">
    <citation type="submission" date="2020-09" db="EMBL/GenBank/DDBJ databases">
        <authorList>
            <person name="Sun Q."/>
            <person name="Ohkuma M."/>
        </authorList>
    </citation>
    <scope>NUCLEOTIDE SEQUENCE</scope>
    <source>
        <strain evidence="1">JCM 15325</strain>
    </source>
</reference>
<dbReference type="AlphaFoldDB" id="A0A917S3G9"/>
<sequence length="267" mass="30599">MQQAAIHDFLTHFFTASGCTLLPVPDSDVLKVKLNKEIDKLLMNRPFYWHYIEQTGGTPETATLVFRTDDKAEEGELIHFGSPRLHQIFDAALKLAPYIRLYQNLPPQSSSALEPWLAINAKISYKCDLKKDRICSIGLQLINGTLIDGFQDILDKLPLLPKMPDYCYTLSPLIRIGSGIKRIETFLESVLKSEPTGWADDAGKRWARDQELLDSFYEQQDPKPETYFQEKEAIREQYQPRILVQFINAGLFYLKSSTFLPGSIRDH</sequence>